<keyword evidence="3" id="KW-0378">Hydrolase</keyword>
<dbReference type="SMART" id="SM00014">
    <property type="entry name" value="acidPPc"/>
    <property type="match status" value="1"/>
</dbReference>
<feature type="compositionally biased region" description="Basic and acidic residues" evidence="8">
    <location>
        <begin position="453"/>
        <end position="463"/>
    </location>
</feature>
<dbReference type="Proteomes" id="UP000736335">
    <property type="component" value="Unassembled WGS sequence"/>
</dbReference>
<feature type="transmembrane region" description="Helical" evidence="9">
    <location>
        <begin position="205"/>
        <end position="222"/>
    </location>
</feature>
<sequence>MNPATTNNPYSQHSQNWGVHGKSPLIKAYGNSESDSDVSSDVHEFVAAGRRDPEVYERSLQPWRAALRLFIVRMVERESHIIAAMQNRLRTPWLDAYFVYTSSLGTHTFFLTTLPIFFYFGRADIGQALLWAPALGVYATSVIKDLVCSPRPFAPPVTRLALGSLHLEYGFPSTHTANSVSIALFLYSYVHRLYFSESSISLTSYYGYLAAIIVYAFSIVFGRIYAAMHSFTDCAFGIIIGATVWVFQHLYLDRIGEAVANGGWIVPVAATAICLLMVNQHPQPVDDCPCFEDAIAFISVLLGEVLGRWAFFQYGVTPEFFKTPQPGSAYSNLTDIATWWLFSVIKVVVGILLIFTWRIFAKATLHFALPRIFRFLANIFTLPNRRFYTPATDYEEVPIERGLHPIPSVIDLPSQLQVGVDDENVSASTGRGNATPSDMKRRRNGSKVGFGHQDVKTHEEKHNGSVRQASETASDGANASETEVKHYDAEVLTKVIVYAGIGILGAHATPVMFEILGWGL</sequence>
<proteinExistence type="inferred from homology"/>
<name>A0A9P6L9M2_9AGAM</name>
<dbReference type="PANTHER" id="PTHR14969:SF28">
    <property type="entry name" value="DIHYDROSPHINGOSINE 1-PHOSPHATE PHOSPHATASE LCB3-RELATED"/>
    <property type="match status" value="1"/>
</dbReference>
<evidence type="ECO:0000256" key="3">
    <source>
        <dbReference type="ARBA" id="ARBA00022801"/>
    </source>
</evidence>
<accession>A0A9P6L9M2</accession>
<comment type="caution">
    <text evidence="11">The sequence shown here is derived from an EMBL/GenBank/DDBJ whole genome shotgun (WGS) entry which is preliminary data.</text>
</comment>
<feature type="transmembrane region" description="Helical" evidence="9">
    <location>
        <begin position="234"/>
        <end position="252"/>
    </location>
</feature>
<evidence type="ECO:0000313" key="11">
    <source>
        <dbReference type="EMBL" id="KAF9788152.1"/>
    </source>
</evidence>
<keyword evidence="2 9" id="KW-0812">Transmembrane</keyword>
<dbReference type="PANTHER" id="PTHR14969">
    <property type="entry name" value="SPHINGOSINE-1-PHOSPHATE PHOSPHOHYDROLASE"/>
    <property type="match status" value="1"/>
</dbReference>
<comment type="subcellular location">
    <subcellularLocation>
        <location evidence="1">Endoplasmic reticulum membrane</location>
        <topology evidence="1">Multi-pass membrane protein</topology>
    </subcellularLocation>
</comment>
<organism evidence="11 12">
    <name type="scientific">Thelephora terrestris</name>
    <dbReference type="NCBI Taxonomy" id="56493"/>
    <lineage>
        <taxon>Eukaryota</taxon>
        <taxon>Fungi</taxon>
        <taxon>Dikarya</taxon>
        <taxon>Basidiomycota</taxon>
        <taxon>Agaricomycotina</taxon>
        <taxon>Agaricomycetes</taxon>
        <taxon>Thelephorales</taxon>
        <taxon>Thelephoraceae</taxon>
        <taxon>Thelephora</taxon>
    </lineage>
</organism>
<evidence type="ECO:0000256" key="1">
    <source>
        <dbReference type="ARBA" id="ARBA00004477"/>
    </source>
</evidence>
<evidence type="ECO:0000259" key="10">
    <source>
        <dbReference type="SMART" id="SM00014"/>
    </source>
</evidence>
<dbReference type="EMBL" id="WIUZ02000004">
    <property type="protein sequence ID" value="KAF9788152.1"/>
    <property type="molecule type" value="Genomic_DNA"/>
</dbReference>
<comment type="similarity">
    <text evidence="7">Belongs to the type 2 lipid phosphate phosphatase family.</text>
</comment>
<keyword evidence="5 9" id="KW-1133">Transmembrane helix</keyword>
<evidence type="ECO:0000256" key="9">
    <source>
        <dbReference type="SAM" id="Phobius"/>
    </source>
</evidence>
<evidence type="ECO:0000256" key="6">
    <source>
        <dbReference type="ARBA" id="ARBA00023136"/>
    </source>
</evidence>
<evidence type="ECO:0000256" key="5">
    <source>
        <dbReference type="ARBA" id="ARBA00022989"/>
    </source>
</evidence>
<feature type="compositionally biased region" description="Polar residues" evidence="8">
    <location>
        <begin position="465"/>
        <end position="481"/>
    </location>
</feature>
<dbReference type="SUPFAM" id="SSF48317">
    <property type="entry name" value="Acid phosphatase/Vanadium-dependent haloperoxidase"/>
    <property type="match status" value="1"/>
</dbReference>
<feature type="compositionally biased region" description="Polar residues" evidence="8">
    <location>
        <begin position="425"/>
        <end position="436"/>
    </location>
</feature>
<feature type="transmembrane region" description="Helical" evidence="9">
    <location>
        <begin position="339"/>
        <end position="361"/>
    </location>
</feature>
<dbReference type="CDD" id="cd03388">
    <property type="entry name" value="PAP2_SPPase1"/>
    <property type="match status" value="1"/>
</dbReference>
<dbReference type="AlphaFoldDB" id="A0A9P6L9M2"/>
<feature type="transmembrane region" description="Helical" evidence="9">
    <location>
        <begin position="495"/>
        <end position="518"/>
    </location>
</feature>
<keyword evidence="6 9" id="KW-0472">Membrane</keyword>
<feature type="transmembrane region" description="Helical" evidence="9">
    <location>
        <begin position="258"/>
        <end position="278"/>
    </location>
</feature>
<reference evidence="11" key="1">
    <citation type="journal article" date="2020" name="Nat. Commun.">
        <title>Large-scale genome sequencing of mycorrhizal fungi provides insights into the early evolution of symbiotic traits.</title>
        <authorList>
            <person name="Miyauchi S."/>
            <person name="Kiss E."/>
            <person name="Kuo A."/>
            <person name="Drula E."/>
            <person name="Kohler A."/>
            <person name="Sanchez-Garcia M."/>
            <person name="Morin E."/>
            <person name="Andreopoulos B."/>
            <person name="Barry K.W."/>
            <person name="Bonito G."/>
            <person name="Buee M."/>
            <person name="Carver A."/>
            <person name="Chen C."/>
            <person name="Cichocki N."/>
            <person name="Clum A."/>
            <person name="Culley D."/>
            <person name="Crous P.W."/>
            <person name="Fauchery L."/>
            <person name="Girlanda M."/>
            <person name="Hayes R.D."/>
            <person name="Keri Z."/>
            <person name="LaButti K."/>
            <person name="Lipzen A."/>
            <person name="Lombard V."/>
            <person name="Magnuson J."/>
            <person name="Maillard F."/>
            <person name="Murat C."/>
            <person name="Nolan M."/>
            <person name="Ohm R.A."/>
            <person name="Pangilinan J."/>
            <person name="Pereira M.F."/>
            <person name="Perotto S."/>
            <person name="Peter M."/>
            <person name="Pfister S."/>
            <person name="Riley R."/>
            <person name="Sitrit Y."/>
            <person name="Stielow J.B."/>
            <person name="Szollosi G."/>
            <person name="Zifcakova L."/>
            <person name="Stursova M."/>
            <person name="Spatafora J.W."/>
            <person name="Tedersoo L."/>
            <person name="Vaario L.M."/>
            <person name="Yamada A."/>
            <person name="Yan M."/>
            <person name="Wang P."/>
            <person name="Xu J."/>
            <person name="Bruns T."/>
            <person name="Baldrian P."/>
            <person name="Vilgalys R."/>
            <person name="Dunand C."/>
            <person name="Henrissat B."/>
            <person name="Grigoriev I.V."/>
            <person name="Hibbett D."/>
            <person name="Nagy L.G."/>
            <person name="Martin F.M."/>
        </authorList>
    </citation>
    <scope>NUCLEOTIDE SEQUENCE</scope>
    <source>
        <strain evidence="11">UH-Tt-Lm1</strain>
    </source>
</reference>
<keyword evidence="12" id="KW-1185">Reference proteome</keyword>
<evidence type="ECO:0000313" key="12">
    <source>
        <dbReference type="Proteomes" id="UP000736335"/>
    </source>
</evidence>
<evidence type="ECO:0000256" key="4">
    <source>
        <dbReference type="ARBA" id="ARBA00022824"/>
    </source>
</evidence>
<dbReference type="GO" id="GO:0042392">
    <property type="term" value="F:sphingosine-1-phosphate phosphatase activity"/>
    <property type="evidence" value="ECO:0007669"/>
    <property type="project" value="TreeGrafter"/>
</dbReference>
<evidence type="ECO:0000256" key="7">
    <source>
        <dbReference type="ARBA" id="ARBA00038324"/>
    </source>
</evidence>
<protein>
    <submittedName>
        <fullName evidence="11">Phosphatidic acid phosphatase type 2/haloperoxidase</fullName>
    </submittedName>
</protein>
<dbReference type="InterPro" id="IPR036938">
    <property type="entry name" value="PAP2/HPO_sf"/>
</dbReference>
<reference evidence="11" key="2">
    <citation type="submission" date="2020-11" db="EMBL/GenBank/DDBJ databases">
        <authorList>
            <consortium name="DOE Joint Genome Institute"/>
            <person name="Kuo A."/>
            <person name="Miyauchi S."/>
            <person name="Kiss E."/>
            <person name="Drula E."/>
            <person name="Kohler A."/>
            <person name="Sanchez-Garcia M."/>
            <person name="Andreopoulos B."/>
            <person name="Barry K.W."/>
            <person name="Bonito G."/>
            <person name="Buee M."/>
            <person name="Carver A."/>
            <person name="Chen C."/>
            <person name="Cichocki N."/>
            <person name="Clum A."/>
            <person name="Culley D."/>
            <person name="Crous P.W."/>
            <person name="Fauchery L."/>
            <person name="Girlanda M."/>
            <person name="Hayes R."/>
            <person name="Keri Z."/>
            <person name="Labutti K."/>
            <person name="Lipzen A."/>
            <person name="Lombard V."/>
            <person name="Magnuson J."/>
            <person name="Maillard F."/>
            <person name="Morin E."/>
            <person name="Murat C."/>
            <person name="Nolan M."/>
            <person name="Ohm R."/>
            <person name="Pangilinan J."/>
            <person name="Pereira M."/>
            <person name="Perotto S."/>
            <person name="Peter M."/>
            <person name="Riley R."/>
            <person name="Sitrit Y."/>
            <person name="Stielow B."/>
            <person name="Szollosi G."/>
            <person name="Zifcakova L."/>
            <person name="Stursova M."/>
            <person name="Spatafora J.W."/>
            <person name="Tedersoo L."/>
            <person name="Vaario L.-M."/>
            <person name="Yamada A."/>
            <person name="Yan M."/>
            <person name="Wang P."/>
            <person name="Xu J."/>
            <person name="Bruns T."/>
            <person name="Baldrian P."/>
            <person name="Vilgalys R."/>
            <person name="Henrissat B."/>
            <person name="Grigoriev I.V."/>
            <person name="Hibbett D."/>
            <person name="Nagy L.G."/>
            <person name="Martin F.M."/>
        </authorList>
    </citation>
    <scope>NUCLEOTIDE SEQUENCE</scope>
    <source>
        <strain evidence="11">UH-Tt-Lm1</strain>
    </source>
</reference>
<dbReference type="Pfam" id="PF01569">
    <property type="entry name" value="PAP2"/>
    <property type="match status" value="1"/>
</dbReference>
<dbReference type="InterPro" id="IPR000326">
    <property type="entry name" value="PAP2/HPO"/>
</dbReference>
<dbReference type="GO" id="GO:0005789">
    <property type="term" value="C:endoplasmic reticulum membrane"/>
    <property type="evidence" value="ECO:0007669"/>
    <property type="project" value="UniProtKB-SubCell"/>
</dbReference>
<dbReference type="OrthoDB" id="301434at2759"/>
<gene>
    <name evidence="11" type="ORF">BJ322DRAFT_1047348</name>
</gene>
<evidence type="ECO:0000256" key="8">
    <source>
        <dbReference type="SAM" id="MobiDB-lite"/>
    </source>
</evidence>
<feature type="transmembrane region" description="Helical" evidence="9">
    <location>
        <begin position="97"/>
        <end position="120"/>
    </location>
</feature>
<feature type="region of interest" description="Disordered" evidence="8">
    <location>
        <begin position="423"/>
        <end position="481"/>
    </location>
</feature>
<keyword evidence="4" id="KW-0256">Endoplasmic reticulum</keyword>
<feature type="domain" description="Phosphatidic acid phosphatase type 2/haloperoxidase" evidence="10">
    <location>
        <begin position="125"/>
        <end position="249"/>
    </location>
</feature>
<dbReference type="Gene3D" id="1.20.144.10">
    <property type="entry name" value="Phosphatidic acid phosphatase type 2/haloperoxidase"/>
    <property type="match status" value="1"/>
</dbReference>
<evidence type="ECO:0000256" key="2">
    <source>
        <dbReference type="ARBA" id="ARBA00022692"/>
    </source>
</evidence>